<evidence type="ECO:0000259" key="8">
    <source>
        <dbReference type="PROSITE" id="PS50808"/>
    </source>
</evidence>
<dbReference type="GO" id="GO:0046983">
    <property type="term" value="F:protein dimerization activity"/>
    <property type="evidence" value="ECO:0007669"/>
    <property type="project" value="InterPro"/>
</dbReference>
<name>A0A2P4WYR9_9STRA</name>
<keyword evidence="2" id="KW-0479">Metal-binding</keyword>
<dbReference type="Pfam" id="PF02892">
    <property type="entry name" value="zf-BED"/>
    <property type="match status" value="1"/>
</dbReference>
<comment type="subcellular location">
    <subcellularLocation>
        <location evidence="1">Nucleus</location>
    </subcellularLocation>
</comment>
<evidence type="ECO:0000256" key="3">
    <source>
        <dbReference type="ARBA" id="ARBA00022771"/>
    </source>
</evidence>
<proteinExistence type="predicted"/>
<dbReference type="Pfam" id="PF05699">
    <property type="entry name" value="Dimer_Tnp_hAT"/>
    <property type="match status" value="1"/>
</dbReference>
<protein>
    <recommendedName>
        <fullName evidence="8">BED-type domain-containing protein</fullName>
    </recommendedName>
</protein>
<dbReference type="InterPro" id="IPR008906">
    <property type="entry name" value="HATC_C_dom"/>
</dbReference>
<dbReference type="GO" id="GO:0005634">
    <property type="term" value="C:nucleus"/>
    <property type="evidence" value="ECO:0007669"/>
    <property type="project" value="UniProtKB-SubCell"/>
</dbReference>
<dbReference type="GO" id="GO:0003677">
    <property type="term" value="F:DNA binding"/>
    <property type="evidence" value="ECO:0007669"/>
    <property type="project" value="UniProtKB-KW"/>
</dbReference>
<keyword evidence="6" id="KW-0539">Nucleus</keyword>
<dbReference type="OrthoDB" id="105294at2759"/>
<gene>
    <name evidence="9" type="ORF">PHPALM_36909</name>
</gene>
<evidence type="ECO:0000313" key="10">
    <source>
        <dbReference type="Proteomes" id="UP000237271"/>
    </source>
</evidence>
<evidence type="ECO:0000256" key="1">
    <source>
        <dbReference type="ARBA" id="ARBA00004123"/>
    </source>
</evidence>
<keyword evidence="10" id="KW-1185">Reference proteome</keyword>
<keyword evidence="3 7" id="KW-0863">Zinc-finger</keyword>
<dbReference type="AlphaFoldDB" id="A0A2P4WYR9"/>
<evidence type="ECO:0000256" key="6">
    <source>
        <dbReference type="ARBA" id="ARBA00023242"/>
    </source>
</evidence>
<evidence type="ECO:0000256" key="2">
    <source>
        <dbReference type="ARBA" id="ARBA00022723"/>
    </source>
</evidence>
<dbReference type="GO" id="GO:0008270">
    <property type="term" value="F:zinc ion binding"/>
    <property type="evidence" value="ECO:0007669"/>
    <property type="project" value="UniProtKB-KW"/>
</dbReference>
<dbReference type="SUPFAM" id="SSF53098">
    <property type="entry name" value="Ribonuclease H-like"/>
    <property type="match status" value="1"/>
</dbReference>
<sequence>MVSNKQLSEYFVTLEAPGLFKCRYCSKIRKQAVSNGFSNLISHLTDKHPRHVDDYKEYERGGCKSLDTLGFVTDYACTVYHWIRWVVERNIAIEEVDNKLTRDMSRWASVSSQTLKKYMALVERKVENAIAQEMPDSMGIMFDGWSACYTYYVGVYAIYVVKDSARRVLLALAPLLEENDFGADSHIAFITETLAGFDKQPGCVRFIVGDNCITNQAIATRMGLPLVGCASHRLNLAIQQHVAEHESLLSQVNELISTFKMVKRFLQIKDAAKHVEAVEELVPRARDCRKLEKLQEDLQALDSICLTLQSNETTLADVRVLFDGVVKRYPEMSNYLAKDATIVHSPTFETAVVKVIRDEGTLTRAEAAAISPLRVDESVTNEVEPDSSATFAATLLHAGSKRSHAIANKGTYEPLLFHIPPTSNDCERLFSKAKAVLTPQRSSMLPVNFEMIMFLKENDSYWSRRTIAEVQQSSIDMDTISVN</sequence>
<dbReference type="PROSITE" id="PS50808">
    <property type="entry name" value="ZF_BED"/>
    <property type="match status" value="1"/>
</dbReference>
<keyword evidence="5" id="KW-0238">DNA-binding</keyword>
<comment type="caution">
    <text evidence="9">The sequence shown here is derived from an EMBL/GenBank/DDBJ whole genome shotgun (WGS) entry which is preliminary data.</text>
</comment>
<dbReference type="PANTHER" id="PTHR40866:SF1">
    <property type="entry name" value="BED-TYPE DOMAIN-CONTAINING PROTEIN"/>
    <property type="match status" value="1"/>
</dbReference>
<dbReference type="PANTHER" id="PTHR40866">
    <property type="entry name" value="BED-TYPE DOMAIN-CONTAINING PROTEIN"/>
    <property type="match status" value="1"/>
</dbReference>
<keyword evidence="4" id="KW-0862">Zinc</keyword>
<accession>A0A2P4WYR9</accession>
<evidence type="ECO:0000256" key="7">
    <source>
        <dbReference type="PROSITE-ProRule" id="PRU00027"/>
    </source>
</evidence>
<dbReference type="Proteomes" id="UP000237271">
    <property type="component" value="Unassembled WGS sequence"/>
</dbReference>
<evidence type="ECO:0000256" key="4">
    <source>
        <dbReference type="ARBA" id="ARBA00022833"/>
    </source>
</evidence>
<feature type="domain" description="BED-type" evidence="8">
    <location>
        <begin position="9"/>
        <end position="55"/>
    </location>
</feature>
<dbReference type="EMBL" id="NCKW01020242">
    <property type="protein sequence ID" value="POM58440.1"/>
    <property type="molecule type" value="Genomic_DNA"/>
</dbReference>
<evidence type="ECO:0000313" key="9">
    <source>
        <dbReference type="EMBL" id="POM58440.1"/>
    </source>
</evidence>
<organism evidence="9 10">
    <name type="scientific">Phytophthora palmivora</name>
    <dbReference type="NCBI Taxonomy" id="4796"/>
    <lineage>
        <taxon>Eukaryota</taxon>
        <taxon>Sar</taxon>
        <taxon>Stramenopiles</taxon>
        <taxon>Oomycota</taxon>
        <taxon>Peronosporomycetes</taxon>
        <taxon>Peronosporales</taxon>
        <taxon>Peronosporaceae</taxon>
        <taxon>Phytophthora</taxon>
    </lineage>
</organism>
<dbReference type="InterPro" id="IPR012337">
    <property type="entry name" value="RNaseH-like_sf"/>
</dbReference>
<dbReference type="InterPro" id="IPR003656">
    <property type="entry name" value="Znf_BED"/>
</dbReference>
<evidence type="ECO:0000256" key="5">
    <source>
        <dbReference type="ARBA" id="ARBA00023125"/>
    </source>
</evidence>
<reference evidence="9 10" key="1">
    <citation type="journal article" date="2017" name="Genome Biol. Evol.">
        <title>Phytophthora megakarya and P. palmivora, closely related causal agents of cacao black pod rot, underwent increases in genome sizes and gene numbers by different mechanisms.</title>
        <authorList>
            <person name="Ali S.S."/>
            <person name="Shao J."/>
            <person name="Lary D.J."/>
            <person name="Kronmiller B."/>
            <person name="Shen D."/>
            <person name="Strem M.D."/>
            <person name="Amoako-Attah I."/>
            <person name="Akrofi A.Y."/>
            <person name="Begoude B.A."/>
            <person name="Ten Hoopen G.M."/>
            <person name="Coulibaly K."/>
            <person name="Kebe B.I."/>
            <person name="Melnick R.L."/>
            <person name="Guiltinan M.J."/>
            <person name="Tyler B.M."/>
            <person name="Meinhardt L.W."/>
            <person name="Bailey B.A."/>
        </authorList>
    </citation>
    <scope>NUCLEOTIDE SEQUENCE [LARGE SCALE GENOMIC DNA]</scope>
    <source>
        <strain evidence="10">sbr112.9</strain>
    </source>
</reference>